<dbReference type="GeneID" id="83062488"/>
<sequence length="339" mass="37895">MRPFAVLRCLFASALLSLALPTFAAAASARADAPPDRRIALTVDDLPWVQLPAVTTESIIADHRRLIAAIRKAGVPLTGFVNAGKLEDGGQVQPEREAMLRDWLDAGAELGNHSYSHADLHAVGLAAYEDDILRGDRQLRPLLQARGQSPHWFRHPYLRAGRSAQDKAALARFLGEHGYRIAPVTVDNSDWIWAAAYLRAGEPHPGTRPHRKPHTEGVKARLRRDYVKYMGRKLDYYERQSQALLGYNLPQIWLIHANALNADTYGELIAMARKRGYRFIGLDEAMRDKAYQRADAYTGPAGPSWLHRWAIGENKPASFFAGEPQVPEWVLNLAQIESE</sequence>
<gene>
    <name evidence="5" type="ORF">LEN_0583</name>
</gene>
<dbReference type="GO" id="GO:0016020">
    <property type="term" value="C:membrane"/>
    <property type="evidence" value="ECO:0007669"/>
    <property type="project" value="TreeGrafter"/>
</dbReference>
<dbReference type="PANTHER" id="PTHR10587">
    <property type="entry name" value="GLYCOSYL TRANSFERASE-RELATED"/>
    <property type="match status" value="1"/>
</dbReference>
<evidence type="ECO:0000256" key="1">
    <source>
        <dbReference type="ARBA" id="ARBA00022723"/>
    </source>
</evidence>
<dbReference type="InterPro" id="IPR050248">
    <property type="entry name" value="Polysacc_deacetylase_ArnD"/>
</dbReference>
<proteinExistence type="predicted"/>
<dbReference type="RefSeq" id="WP_096376578.1">
    <property type="nucleotide sequence ID" value="NZ_AP014940.1"/>
</dbReference>
<reference evidence="5 6" key="1">
    <citation type="journal article" date="2017" name="DNA Res.">
        <title>Complete genome sequence and expression profile of the commercial lytic enzyme producer Lysobacter enzymogenes M497-1.</title>
        <authorList>
            <person name="Takami H."/>
            <person name="Toyoda A."/>
            <person name="Uchiyama I."/>
            <person name="Itoh T."/>
            <person name="Takaki Y."/>
            <person name="Arai W."/>
            <person name="Nishi S."/>
            <person name="Kawai M."/>
            <person name="Shinya K."/>
            <person name="Ikeda H."/>
        </authorList>
    </citation>
    <scope>NUCLEOTIDE SEQUENCE [LARGE SCALE GENOMIC DNA]</scope>
    <source>
        <strain evidence="5 6">M497-1</strain>
    </source>
</reference>
<dbReference type="Gene3D" id="3.20.20.370">
    <property type="entry name" value="Glycoside hydrolase/deacetylase"/>
    <property type="match status" value="1"/>
</dbReference>
<feature type="signal peptide" evidence="3">
    <location>
        <begin position="1"/>
        <end position="24"/>
    </location>
</feature>
<accession>A0AAU9AFK4</accession>
<evidence type="ECO:0000259" key="4">
    <source>
        <dbReference type="PROSITE" id="PS51677"/>
    </source>
</evidence>
<dbReference type="GO" id="GO:0005975">
    <property type="term" value="P:carbohydrate metabolic process"/>
    <property type="evidence" value="ECO:0007669"/>
    <property type="project" value="InterPro"/>
</dbReference>
<dbReference type="CDD" id="cd10960">
    <property type="entry name" value="CE4_NodB_like_1"/>
    <property type="match status" value="1"/>
</dbReference>
<evidence type="ECO:0000313" key="5">
    <source>
        <dbReference type="EMBL" id="BAV96070.1"/>
    </source>
</evidence>
<dbReference type="InterPro" id="IPR011330">
    <property type="entry name" value="Glyco_hydro/deAcase_b/a-brl"/>
</dbReference>
<keyword evidence="1" id="KW-0479">Metal-binding</keyword>
<organism evidence="5 6">
    <name type="scientific">Lysobacter enzymogenes</name>
    <dbReference type="NCBI Taxonomy" id="69"/>
    <lineage>
        <taxon>Bacteria</taxon>
        <taxon>Pseudomonadati</taxon>
        <taxon>Pseudomonadota</taxon>
        <taxon>Gammaproteobacteria</taxon>
        <taxon>Lysobacterales</taxon>
        <taxon>Lysobacteraceae</taxon>
        <taxon>Lysobacter</taxon>
    </lineage>
</organism>
<keyword evidence="2" id="KW-0378">Hydrolase</keyword>
<dbReference type="AlphaFoldDB" id="A0AAU9AFK4"/>
<feature type="chain" id="PRO_5043538075" evidence="3">
    <location>
        <begin position="25"/>
        <end position="339"/>
    </location>
</feature>
<evidence type="ECO:0000313" key="6">
    <source>
        <dbReference type="Proteomes" id="UP000218824"/>
    </source>
</evidence>
<dbReference type="PANTHER" id="PTHR10587:SF133">
    <property type="entry name" value="CHITIN DEACETYLASE 1-RELATED"/>
    <property type="match status" value="1"/>
</dbReference>
<dbReference type="KEGG" id="lem:LEN_0583"/>
<dbReference type="PROSITE" id="PS51677">
    <property type="entry name" value="NODB"/>
    <property type="match status" value="1"/>
</dbReference>
<feature type="domain" description="NodB homology" evidence="4">
    <location>
        <begin position="37"/>
        <end position="250"/>
    </location>
</feature>
<evidence type="ECO:0000256" key="3">
    <source>
        <dbReference type="SAM" id="SignalP"/>
    </source>
</evidence>
<dbReference type="Proteomes" id="UP000218824">
    <property type="component" value="Chromosome"/>
</dbReference>
<evidence type="ECO:0000256" key="2">
    <source>
        <dbReference type="ARBA" id="ARBA00022801"/>
    </source>
</evidence>
<dbReference type="InterPro" id="IPR002509">
    <property type="entry name" value="NODB_dom"/>
</dbReference>
<dbReference type="GO" id="GO:0046872">
    <property type="term" value="F:metal ion binding"/>
    <property type="evidence" value="ECO:0007669"/>
    <property type="project" value="UniProtKB-KW"/>
</dbReference>
<dbReference type="Pfam" id="PF01522">
    <property type="entry name" value="Polysacc_deac_1"/>
    <property type="match status" value="1"/>
</dbReference>
<dbReference type="GO" id="GO:0016810">
    <property type="term" value="F:hydrolase activity, acting on carbon-nitrogen (but not peptide) bonds"/>
    <property type="evidence" value="ECO:0007669"/>
    <property type="project" value="InterPro"/>
</dbReference>
<protein>
    <submittedName>
        <fullName evidence="5">Polysaccharide deacetylase</fullName>
    </submittedName>
</protein>
<dbReference type="SUPFAM" id="SSF88713">
    <property type="entry name" value="Glycoside hydrolase/deacetylase"/>
    <property type="match status" value="1"/>
</dbReference>
<name>A0AAU9AFK4_LYSEN</name>
<keyword evidence="3" id="KW-0732">Signal</keyword>
<dbReference type="EMBL" id="AP014940">
    <property type="protein sequence ID" value="BAV96070.1"/>
    <property type="molecule type" value="Genomic_DNA"/>
</dbReference>